<dbReference type="NCBIfam" id="TIGR00401">
    <property type="entry name" value="msrA"/>
    <property type="match status" value="1"/>
</dbReference>
<evidence type="ECO:0000313" key="6">
    <source>
        <dbReference type="EMBL" id="TRX99742.1"/>
    </source>
</evidence>
<dbReference type="GO" id="GO:0034599">
    <property type="term" value="P:cellular response to oxidative stress"/>
    <property type="evidence" value="ECO:0007669"/>
    <property type="project" value="TreeGrafter"/>
</dbReference>
<comment type="similarity">
    <text evidence="4">Belongs to the MsrA Met sulfoxide reductase family.</text>
</comment>
<gene>
    <name evidence="4 6" type="primary">msrA</name>
    <name evidence="6" type="ORF">FNV44_01500</name>
</gene>
<dbReference type="PANTHER" id="PTHR42799:SF2">
    <property type="entry name" value="MITOCHONDRIAL PEPTIDE METHIONINE SULFOXIDE REDUCTASE"/>
    <property type="match status" value="1"/>
</dbReference>
<reference evidence="6 7" key="1">
    <citation type="submission" date="2019-07" db="EMBL/GenBank/DDBJ databases">
        <title>Genome sequence of Acholeplasma laidlawii strain with increased resistance to erythromycin.</title>
        <authorList>
            <person name="Medvedeva E.S."/>
            <person name="Baranova N.B."/>
            <person name="Siniagina M.N."/>
            <person name="Mouzykantov A."/>
            <person name="Chernova O.A."/>
            <person name="Chernov V.M."/>
        </authorList>
    </citation>
    <scope>NUCLEOTIDE SEQUENCE [LARGE SCALE GENOMIC DNA]</scope>
    <source>
        <strain evidence="6 7">PG8REry</strain>
    </source>
</reference>
<accession>A0A553IHQ7</accession>
<evidence type="ECO:0000256" key="1">
    <source>
        <dbReference type="ARBA" id="ARBA00023002"/>
    </source>
</evidence>
<comment type="catalytic activity">
    <reaction evidence="2 4">
        <text>L-methionyl-[protein] + [thioredoxin]-disulfide + H2O = L-methionyl-(S)-S-oxide-[protein] + [thioredoxin]-dithiol</text>
        <dbReference type="Rhea" id="RHEA:14217"/>
        <dbReference type="Rhea" id="RHEA-COMP:10698"/>
        <dbReference type="Rhea" id="RHEA-COMP:10700"/>
        <dbReference type="Rhea" id="RHEA-COMP:12313"/>
        <dbReference type="Rhea" id="RHEA-COMP:12315"/>
        <dbReference type="ChEBI" id="CHEBI:15377"/>
        <dbReference type="ChEBI" id="CHEBI:16044"/>
        <dbReference type="ChEBI" id="CHEBI:29950"/>
        <dbReference type="ChEBI" id="CHEBI:44120"/>
        <dbReference type="ChEBI" id="CHEBI:50058"/>
        <dbReference type="EC" id="1.8.4.11"/>
    </reaction>
</comment>
<dbReference type="AlphaFoldDB" id="A0A553IHQ7"/>
<feature type="active site" evidence="4">
    <location>
        <position position="10"/>
    </location>
</feature>
<dbReference type="RefSeq" id="WP_012242767.1">
    <property type="nucleotide sequence ID" value="NZ_CP103951.1"/>
</dbReference>
<dbReference type="SUPFAM" id="SSF55068">
    <property type="entry name" value="Peptide methionine sulfoxide reductase"/>
    <property type="match status" value="1"/>
</dbReference>
<dbReference type="Pfam" id="PF01625">
    <property type="entry name" value="PMSR"/>
    <property type="match status" value="1"/>
</dbReference>
<keyword evidence="1 4" id="KW-0560">Oxidoreductase</keyword>
<dbReference type="EMBL" id="VKID01000001">
    <property type="protein sequence ID" value="TRX99742.1"/>
    <property type="molecule type" value="Genomic_DNA"/>
</dbReference>
<dbReference type="InterPro" id="IPR002569">
    <property type="entry name" value="Met_Sox_Rdtase_MsrA_dom"/>
</dbReference>
<dbReference type="PANTHER" id="PTHR42799">
    <property type="entry name" value="MITOCHONDRIAL PEPTIDE METHIONINE SULFOXIDE REDUCTASE"/>
    <property type="match status" value="1"/>
</dbReference>
<evidence type="ECO:0000313" key="7">
    <source>
        <dbReference type="Proteomes" id="UP000315938"/>
    </source>
</evidence>
<sequence>MKTLILAGGCFWGVDAYFRQLKGVVDTKSGYANGNKENPTYTEVCNGVATHAEAVKITYDPKGISLDQLLEHFFRIVEPTSLNRQGNDVGIQYRSGIYYEDLETKATADAYIVKEQQKYKEKIVVQVEPLTQFFLAEDYHQDYLEKNPTGYCHIDLGLAKADEVK</sequence>
<dbReference type="Proteomes" id="UP000315938">
    <property type="component" value="Unassembled WGS sequence"/>
</dbReference>
<evidence type="ECO:0000259" key="5">
    <source>
        <dbReference type="Pfam" id="PF01625"/>
    </source>
</evidence>
<dbReference type="InterPro" id="IPR050162">
    <property type="entry name" value="MsrA_MetSO_reductase"/>
</dbReference>
<dbReference type="OMA" id="LFWESHD"/>
<dbReference type="GO" id="GO:0008113">
    <property type="term" value="F:peptide-methionine (S)-S-oxide reductase activity"/>
    <property type="evidence" value="ECO:0007669"/>
    <property type="project" value="UniProtKB-UniRule"/>
</dbReference>
<proteinExistence type="inferred from homology"/>
<evidence type="ECO:0000256" key="3">
    <source>
        <dbReference type="ARBA" id="ARBA00048782"/>
    </source>
</evidence>
<evidence type="ECO:0000256" key="2">
    <source>
        <dbReference type="ARBA" id="ARBA00047806"/>
    </source>
</evidence>
<dbReference type="EC" id="1.8.4.11" evidence="4"/>
<dbReference type="GO" id="GO:0005737">
    <property type="term" value="C:cytoplasm"/>
    <property type="evidence" value="ECO:0007669"/>
    <property type="project" value="TreeGrafter"/>
</dbReference>
<organism evidence="6 7">
    <name type="scientific">Acholeplasma laidlawii</name>
    <dbReference type="NCBI Taxonomy" id="2148"/>
    <lineage>
        <taxon>Bacteria</taxon>
        <taxon>Bacillati</taxon>
        <taxon>Mycoplasmatota</taxon>
        <taxon>Mollicutes</taxon>
        <taxon>Acholeplasmatales</taxon>
        <taxon>Acholeplasmataceae</taxon>
        <taxon>Acholeplasma</taxon>
    </lineage>
</organism>
<dbReference type="Gene3D" id="3.30.1060.10">
    <property type="entry name" value="Peptide methionine sulphoxide reductase MsrA"/>
    <property type="match status" value="1"/>
</dbReference>
<evidence type="ECO:0000256" key="4">
    <source>
        <dbReference type="HAMAP-Rule" id="MF_01401"/>
    </source>
</evidence>
<dbReference type="GeneID" id="41338977"/>
<comment type="caution">
    <text evidence="6">The sequence shown here is derived from an EMBL/GenBank/DDBJ whole genome shotgun (WGS) entry which is preliminary data.</text>
</comment>
<protein>
    <recommendedName>
        <fullName evidence="4">Peptide methionine sulfoxide reductase MsrA</fullName>
        <shortName evidence="4">Protein-methionine-S-oxide reductase</shortName>
        <ecNumber evidence="4">1.8.4.11</ecNumber>
    </recommendedName>
    <alternativeName>
        <fullName evidence="4">Peptide-methionine (S)-S-oxide reductase</fullName>
        <shortName evidence="4">Peptide Met(O) reductase</shortName>
    </alternativeName>
</protein>
<dbReference type="InterPro" id="IPR036509">
    <property type="entry name" value="Met_Sox_Rdtase_MsrA_sf"/>
</dbReference>
<feature type="domain" description="Peptide methionine sulphoxide reductase MsrA" evidence="5">
    <location>
        <begin position="4"/>
        <end position="153"/>
    </location>
</feature>
<dbReference type="HAMAP" id="MF_01401">
    <property type="entry name" value="MsrA"/>
    <property type="match status" value="1"/>
</dbReference>
<comment type="function">
    <text evidence="4">Has an important function as a repair enzyme for proteins that have been inactivated by oxidation. Catalyzes the reversible oxidation-reduction of methionine sulfoxide in proteins to methionine.</text>
</comment>
<dbReference type="GO" id="GO:0033744">
    <property type="term" value="F:L-methionine:thioredoxin-disulfide S-oxidoreductase activity"/>
    <property type="evidence" value="ECO:0007669"/>
    <property type="project" value="RHEA"/>
</dbReference>
<comment type="catalytic activity">
    <reaction evidence="3 4">
        <text>[thioredoxin]-disulfide + L-methionine + H2O = L-methionine (S)-S-oxide + [thioredoxin]-dithiol</text>
        <dbReference type="Rhea" id="RHEA:19993"/>
        <dbReference type="Rhea" id="RHEA-COMP:10698"/>
        <dbReference type="Rhea" id="RHEA-COMP:10700"/>
        <dbReference type="ChEBI" id="CHEBI:15377"/>
        <dbReference type="ChEBI" id="CHEBI:29950"/>
        <dbReference type="ChEBI" id="CHEBI:50058"/>
        <dbReference type="ChEBI" id="CHEBI:57844"/>
        <dbReference type="ChEBI" id="CHEBI:58772"/>
        <dbReference type="EC" id="1.8.4.11"/>
    </reaction>
</comment>
<name>A0A553IHQ7_ACHLA</name>